<dbReference type="PANTHER" id="PTHR16222">
    <property type="entry name" value="ADP-RIBOSYLGLYCOHYDROLASE"/>
    <property type="match status" value="1"/>
</dbReference>
<keyword evidence="1" id="KW-0479">Metal-binding</keyword>
<keyword evidence="4" id="KW-1185">Reference proteome</keyword>
<gene>
    <name evidence="3" type="ORF">DDQ50_15595</name>
</gene>
<proteinExistence type="predicted"/>
<feature type="region of interest" description="Disordered" evidence="2">
    <location>
        <begin position="1"/>
        <end position="22"/>
    </location>
</feature>
<protein>
    <submittedName>
        <fullName evidence="3">Crystallin J1</fullName>
    </submittedName>
</protein>
<accession>A0A2V1HL75</accession>
<dbReference type="InterPro" id="IPR050792">
    <property type="entry name" value="ADP-ribosylglycohydrolase"/>
</dbReference>
<feature type="binding site" evidence="1">
    <location>
        <position position="94"/>
    </location>
    <ligand>
        <name>Mg(2+)</name>
        <dbReference type="ChEBI" id="CHEBI:18420"/>
        <label>1</label>
    </ligand>
</feature>
<dbReference type="SUPFAM" id="SSF101478">
    <property type="entry name" value="ADP-ribosylglycohydrolase"/>
    <property type="match status" value="1"/>
</dbReference>
<feature type="binding site" evidence="1">
    <location>
        <position position="311"/>
    </location>
    <ligand>
        <name>Mg(2+)</name>
        <dbReference type="ChEBI" id="CHEBI:18420"/>
        <label>1</label>
    </ligand>
</feature>
<keyword evidence="1" id="KW-0460">Magnesium</keyword>
<organism evidence="3 4">
    <name type="scientific">Amnibacterium flavum</name>
    <dbReference type="NCBI Taxonomy" id="2173173"/>
    <lineage>
        <taxon>Bacteria</taxon>
        <taxon>Bacillati</taxon>
        <taxon>Actinomycetota</taxon>
        <taxon>Actinomycetes</taxon>
        <taxon>Micrococcales</taxon>
        <taxon>Microbacteriaceae</taxon>
        <taxon>Amnibacterium</taxon>
    </lineage>
</organism>
<dbReference type="AlphaFoldDB" id="A0A2V1HL75"/>
<dbReference type="InterPro" id="IPR036705">
    <property type="entry name" value="Ribosyl_crysJ1_sf"/>
</dbReference>
<dbReference type="Pfam" id="PF03747">
    <property type="entry name" value="ADP_ribosyl_GH"/>
    <property type="match status" value="1"/>
</dbReference>
<evidence type="ECO:0000313" key="3">
    <source>
        <dbReference type="EMBL" id="PVZ93396.1"/>
    </source>
</evidence>
<dbReference type="InterPro" id="IPR005502">
    <property type="entry name" value="Ribosyl_crysJ1"/>
</dbReference>
<dbReference type="RefSeq" id="WP_116757724.1">
    <property type="nucleotide sequence ID" value="NZ_QEOP01000004.1"/>
</dbReference>
<dbReference type="OrthoDB" id="2822542at2"/>
<sequence length="366" mass="37909">MQTRLFAKALQPGNPARSDPCTRLRRPDILIRVHDSPQSPPLPPTPSERARGCLIGLAVGDAMGAPTEGMTRQQVAREHGRITTFTDETATGTDDTEYAVLTARAVIRRGADLTGDDVAADWLTALAQQTDGYHGAGFSEMGALAALRSGVRPPLSGRRCAEAWSDGAAMRAAPLGIAAAGDPARAAELAEADGAVSHSRDGIDGARAIAAAVSVAMTGADTDAVLDAARAAVPDVSWTARTVDRALAIVAAGGERETIEQRLYDEISILGYPWADSGPEATAFTLAAVALAQGDPIEAILTGVNMGRDSDTIAAMAGAITGAMAGIDAFPPEWVDRVRLVHGVCVTATRGADLLRLADDLTEVGR</sequence>
<comment type="cofactor">
    <cofactor evidence="1">
        <name>Mg(2+)</name>
        <dbReference type="ChEBI" id="CHEBI:18420"/>
    </cofactor>
    <text evidence="1">Binds 2 magnesium ions per subunit.</text>
</comment>
<feature type="binding site" evidence="1">
    <location>
        <position position="93"/>
    </location>
    <ligand>
        <name>Mg(2+)</name>
        <dbReference type="ChEBI" id="CHEBI:18420"/>
        <label>1</label>
    </ligand>
</feature>
<name>A0A2V1HL75_9MICO</name>
<dbReference type="Proteomes" id="UP000244893">
    <property type="component" value="Unassembled WGS sequence"/>
</dbReference>
<feature type="binding site" evidence="1">
    <location>
        <position position="309"/>
    </location>
    <ligand>
        <name>Mg(2+)</name>
        <dbReference type="ChEBI" id="CHEBI:18420"/>
        <label>1</label>
    </ligand>
</feature>
<dbReference type="Gene3D" id="1.10.4080.10">
    <property type="entry name" value="ADP-ribosylation/Crystallin J1"/>
    <property type="match status" value="1"/>
</dbReference>
<dbReference type="PANTHER" id="PTHR16222:SF12">
    <property type="entry name" value="ADP-RIBOSYLGLYCOHYDROLASE-RELATED"/>
    <property type="match status" value="1"/>
</dbReference>
<evidence type="ECO:0000256" key="2">
    <source>
        <dbReference type="SAM" id="MobiDB-lite"/>
    </source>
</evidence>
<comment type="caution">
    <text evidence="3">The sequence shown here is derived from an EMBL/GenBank/DDBJ whole genome shotgun (WGS) entry which is preliminary data.</text>
</comment>
<feature type="binding site" evidence="1">
    <location>
        <position position="312"/>
    </location>
    <ligand>
        <name>Mg(2+)</name>
        <dbReference type="ChEBI" id="CHEBI:18420"/>
        <label>1</label>
    </ligand>
</feature>
<evidence type="ECO:0000256" key="1">
    <source>
        <dbReference type="PIRSR" id="PIRSR605502-1"/>
    </source>
</evidence>
<feature type="binding site" evidence="1">
    <location>
        <position position="95"/>
    </location>
    <ligand>
        <name>Mg(2+)</name>
        <dbReference type="ChEBI" id="CHEBI:18420"/>
        <label>1</label>
    </ligand>
</feature>
<dbReference type="GO" id="GO:0046872">
    <property type="term" value="F:metal ion binding"/>
    <property type="evidence" value="ECO:0007669"/>
    <property type="project" value="UniProtKB-KW"/>
</dbReference>
<reference evidence="3 4" key="1">
    <citation type="submission" date="2018-05" db="EMBL/GenBank/DDBJ databases">
        <title>Amnibacterium sp. M8JJ-5, whole genome shotgun sequence.</title>
        <authorList>
            <person name="Tuo L."/>
        </authorList>
    </citation>
    <scope>NUCLEOTIDE SEQUENCE [LARGE SCALE GENOMIC DNA]</scope>
    <source>
        <strain evidence="3 4">M8JJ-5</strain>
    </source>
</reference>
<dbReference type="EMBL" id="QEOP01000004">
    <property type="protein sequence ID" value="PVZ93396.1"/>
    <property type="molecule type" value="Genomic_DNA"/>
</dbReference>
<evidence type="ECO:0000313" key="4">
    <source>
        <dbReference type="Proteomes" id="UP000244893"/>
    </source>
</evidence>